<keyword evidence="3 6" id="KW-0812">Transmembrane</keyword>
<evidence type="ECO:0000256" key="1">
    <source>
        <dbReference type="ARBA" id="ARBA00004651"/>
    </source>
</evidence>
<evidence type="ECO:0000313" key="7">
    <source>
        <dbReference type="EMBL" id="MFC5591954.1"/>
    </source>
</evidence>
<sequence length="481" mass="52365">MKQSNNHESHSQNEVEPRKEVTKKKFVMPHIYVILVTMLLVAFVATLIVPSGQFAREKGPTGADILIPGTFEVTQKVYLSISDLVFSVPTGLIQAAEIFFGILMIGGMFAVFEKTGIVELGISKLANLFSKRGILIIPFLMIPLALLTAFTGAVELVLVYVPVLIPLMLKLGYDRITGAALALISTIAGFTIALTAPATIGIAQNLVGVELYSGMGFRSILLAVTLIIGIVFLWRYAVKVKKNPEQSLVYGESHIDDEFKMNFTEVAKATTRQRFASIVLLIGIIIMIYGLINWGWYFKELAGLYVVLGIFVGLIVGLKTDTIANAFIDGFKNIILGASVVGLARAISVILNEGQILDTIVYGLGQVVTMLPHSVTPIIMMVVQAVLNFVIPSSSGQAIISMPIMGGLADIAGITRQTAVLAYQIGDGFSHIFYPTSGYFMATLALAKISYNKWLKFILPLMIIWYSVGAIFLVIAQLMNW</sequence>
<accession>A0ABW0TSU7</accession>
<dbReference type="PANTHER" id="PTHR43652:SF2">
    <property type="entry name" value="BASIC AMINO ACID ANTIPORTER YFCC-RELATED"/>
    <property type="match status" value="1"/>
</dbReference>
<keyword evidence="4 6" id="KW-1133">Transmembrane helix</keyword>
<dbReference type="RefSeq" id="WP_381440442.1">
    <property type="nucleotide sequence ID" value="NZ_JBHSNO010000022.1"/>
</dbReference>
<feature type="transmembrane region" description="Helical" evidence="6">
    <location>
        <begin position="133"/>
        <end position="150"/>
    </location>
</feature>
<dbReference type="InterPro" id="IPR018385">
    <property type="entry name" value="C4_dicarb_anaerob_car-like"/>
</dbReference>
<dbReference type="EMBL" id="JBHSNO010000022">
    <property type="protein sequence ID" value="MFC5591954.1"/>
    <property type="molecule type" value="Genomic_DNA"/>
</dbReference>
<dbReference type="PANTHER" id="PTHR43652">
    <property type="entry name" value="BASIC AMINO ACID ANTIPORTER YFCC-RELATED"/>
    <property type="match status" value="1"/>
</dbReference>
<dbReference type="Pfam" id="PF03606">
    <property type="entry name" value="DcuC"/>
    <property type="match status" value="1"/>
</dbReference>
<evidence type="ECO:0000256" key="2">
    <source>
        <dbReference type="ARBA" id="ARBA00022475"/>
    </source>
</evidence>
<dbReference type="Proteomes" id="UP001596109">
    <property type="component" value="Unassembled WGS sequence"/>
</dbReference>
<name>A0ABW0TSU7_9BACL</name>
<keyword evidence="8" id="KW-1185">Reference proteome</keyword>
<evidence type="ECO:0000256" key="6">
    <source>
        <dbReference type="SAM" id="Phobius"/>
    </source>
</evidence>
<gene>
    <name evidence="7" type="ORF">ACFPRA_24055</name>
</gene>
<organism evidence="7 8">
    <name type="scientific">Sporosarcina soli</name>
    <dbReference type="NCBI Taxonomy" id="334736"/>
    <lineage>
        <taxon>Bacteria</taxon>
        <taxon>Bacillati</taxon>
        <taxon>Bacillota</taxon>
        <taxon>Bacilli</taxon>
        <taxon>Bacillales</taxon>
        <taxon>Caryophanaceae</taxon>
        <taxon>Sporosarcina</taxon>
    </lineage>
</organism>
<feature type="transmembrane region" description="Helical" evidence="6">
    <location>
        <begin position="458"/>
        <end position="479"/>
    </location>
</feature>
<dbReference type="InterPro" id="IPR051679">
    <property type="entry name" value="DASS-Related_Transporters"/>
</dbReference>
<comment type="subcellular location">
    <subcellularLocation>
        <location evidence="1">Cell membrane</location>
        <topology evidence="1">Multi-pass membrane protein</topology>
    </subcellularLocation>
</comment>
<feature type="transmembrane region" description="Helical" evidence="6">
    <location>
        <begin position="215"/>
        <end position="234"/>
    </location>
</feature>
<feature type="transmembrane region" description="Helical" evidence="6">
    <location>
        <begin position="403"/>
        <end position="426"/>
    </location>
</feature>
<evidence type="ECO:0000256" key="4">
    <source>
        <dbReference type="ARBA" id="ARBA00022989"/>
    </source>
</evidence>
<reference evidence="8" key="1">
    <citation type="journal article" date="2019" name="Int. J. Syst. Evol. Microbiol.">
        <title>The Global Catalogue of Microorganisms (GCM) 10K type strain sequencing project: providing services to taxonomists for standard genome sequencing and annotation.</title>
        <authorList>
            <consortium name="The Broad Institute Genomics Platform"/>
            <consortium name="The Broad Institute Genome Sequencing Center for Infectious Disease"/>
            <person name="Wu L."/>
            <person name="Ma J."/>
        </authorList>
    </citation>
    <scope>NUCLEOTIDE SEQUENCE [LARGE SCALE GENOMIC DNA]</scope>
    <source>
        <strain evidence="8">CGMCC 4.1434</strain>
    </source>
</reference>
<feature type="transmembrane region" description="Helical" evidence="6">
    <location>
        <begin position="302"/>
        <end position="318"/>
    </location>
</feature>
<feature type="transmembrane region" description="Helical" evidence="6">
    <location>
        <begin position="26"/>
        <end position="49"/>
    </location>
</feature>
<proteinExistence type="predicted"/>
<feature type="transmembrane region" description="Helical" evidence="6">
    <location>
        <begin position="275"/>
        <end position="296"/>
    </location>
</feature>
<evidence type="ECO:0000256" key="3">
    <source>
        <dbReference type="ARBA" id="ARBA00022692"/>
    </source>
</evidence>
<feature type="transmembrane region" description="Helical" evidence="6">
    <location>
        <begin position="92"/>
        <end position="112"/>
    </location>
</feature>
<feature type="transmembrane region" description="Helical" evidence="6">
    <location>
        <begin position="371"/>
        <end position="391"/>
    </location>
</feature>
<feature type="transmembrane region" description="Helical" evidence="6">
    <location>
        <begin position="432"/>
        <end position="451"/>
    </location>
</feature>
<keyword evidence="2" id="KW-1003">Cell membrane</keyword>
<keyword evidence="5 6" id="KW-0472">Membrane</keyword>
<comment type="caution">
    <text evidence="7">The sequence shown here is derived from an EMBL/GenBank/DDBJ whole genome shotgun (WGS) entry which is preliminary data.</text>
</comment>
<feature type="transmembrane region" description="Helical" evidence="6">
    <location>
        <begin position="330"/>
        <end position="351"/>
    </location>
</feature>
<feature type="transmembrane region" description="Helical" evidence="6">
    <location>
        <begin position="180"/>
        <end position="203"/>
    </location>
</feature>
<feature type="transmembrane region" description="Helical" evidence="6">
    <location>
        <begin position="156"/>
        <end position="173"/>
    </location>
</feature>
<evidence type="ECO:0000256" key="5">
    <source>
        <dbReference type="ARBA" id="ARBA00023136"/>
    </source>
</evidence>
<protein>
    <submittedName>
        <fullName evidence="7">YfcC family protein</fullName>
    </submittedName>
</protein>
<evidence type="ECO:0000313" key="8">
    <source>
        <dbReference type="Proteomes" id="UP001596109"/>
    </source>
</evidence>